<dbReference type="NCBIfam" id="TIGR02276">
    <property type="entry name" value="beta_rpt_yvtn"/>
    <property type="match status" value="1"/>
</dbReference>
<dbReference type="InterPro" id="IPR011048">
    <property type="entry name" value="Haem_d1_sf"/>
</dbReference>
<evidence type="ECO:0000313" key="3">
    <source>
        <dbReference type="EMBL" id="SNY13887.1"/>
    </source>
</evidence>
<dbReference type="InterPro" id="IPR051200">
    <property type="entry name" value="Host-pathogen_enzymatic-act"/>
</dbReference>
<dbReference type="PANTHER" id="PTHR47197">
    <property type="entry name" value="PROTEIN NIRF"/>
    <property type="match status" value="1"/>
</dbReference>
<name>A0ABY1TKS3_PSEFL</name>
<accession>A0ABY1TKS3</accession>
<organism evidence="3 4">
    <name type="scientific">Pseudomonas fluorescens</name>
    <dbReference type="NCBI Taxonomy" id="294"/>
    <lineage>
        <taxon>Bacteria</taxon>
        <taxon>Pseudomonadati</taxon>
        <taxon>Pseudomonadota</taxon>
        <taxon>Gammaproteobacteria</taxon>
        <taxon>Pseudomonadales</taxon>
        <taxon>Pseudomonadaceae</taxon>
        <taxon>Pseudomonas</taxon>
    </lineage>
</organism>
<dbReference type="Gene3D" id="2.130.10.10">
    <property type="entry name" value="YVTN repeat-like/Quinoprotein amine dehydrogenase"/>
    <property type="match status" value="2"/>
</dbReference>
<keyword evidence="4" id="KW-1185">Reference proteome</keyword>
<protein>
    <submittedName>
        <fullName evidence="3">40-residue YVTN family beta-propeller repeat-containing protein</fullName>
    </submittedName>
</protein>
<dbReference type="GeneID" id="61639673"/>
<proteinExistence type="predicted"/>
<evidence type="ECO:0000256" key="1">
    <source>
        <dbReference type="ARBA" id="ARBA00022729"/>
    </source>
</evidence>
<evidence type="ECO:0000313" key="4">
    <source>
        <dbReference type="Proteomes" id="UP000218682"/>
    </source>
</evidence>
<dbReference type="RefSeq" id="WP_081006384.1">
    <property type="nucleotide sequence ID" value="NZ_CBCRXZ010000008.1"/>
</dbReference>
<dbReference type="EMBL" id="LT907842">
    <property type="protein sequence ID" value="SNY13887.1"/>
    <property type="molecule type" value="Genomic_DNA"/>
</dbReference>
<dbReference type="InterPro" id="IPR015943">
    <property type="entry name" value="WD40/YVTN_repeat-like_dom_sf"/>
</dbReference>
<dbReference type="SUPFAM" id="SSF51004">
    <property type="entry name" value="C-terminal (heme d1) domain of cytochrome cd1-nitrite reductase"/>
    <property type="match status" value="1"/>
</dbReference>
<dbReference type="PANTHER" id="PTHR47197:SF3">
    <property type="entry name" value="DIHYDRO-HEME D1 DEHYDROGENASE"/>
    <property type="match status" value="1"/>
</dbReference>
<sequence length="1376" mass="148486">MSSRPTDSYDLDLAPPTSYFPAVQLQPQFTSTPPLYPETAVWGMGIRHVSPAMFTFLPWAERALGDYYAIRIQDLNNPAASKTISDADASAYYLTVNKLPQGEVPMFGRLVRANSLQESRSITQTILIKLTNPGGRDQEVTKKWHSGLNMSIEGLPTGSVLNKDNTAEGLWCLITKYLYIRKNDIITVRYDGLAVEHVVSPEEAAGPGPIRVFISPEIIKQGNQNGPVEVAFTVKDVVGNVPEGEWLYCKAYKLVSELDSSLLEYPTFLVDEVESDQLDLNLNNRSKLEVEVYRPRRSPKPNPQNRIMLIFKLFPEKGRSKTVTLGPFPDTTKAYQRIPVSYDLFTELAKGRFQVTYELSTSAGVLLGKSGSYTVSVTGLPVSMPAVTVSPFEAGLIPSNTDIVVTLPTYQPHNEFLLETLVLEALDGSVSLTLPQPAGVQGGTRRVTKEALKAFEGLGPFQIYYTTDDGEGTSASLRESVKLQAQVGERVSVLEAPIIQGSRRNNIDPADVKDPEIQLIFPYGNTIAGDVLHWSVVGKDANGSASGKIPINSAYAGAALPLVFFPVNRKVLDNNLNASISVSYSIERAGPPRQVLRSSVLDLTVGAEVKLELPKVLEAGSLQDQLDPKAVVKGATVEVAFKQMRADDQIFVEWLGAYGVSSIVVQVAGDPKTNKVNATIPPEVISKGVRPNGNKITVRYSFTRGQFTYKSEILTLVLQPLAKLPTPIIDGAGETLLPLFSLPNTARTRIAAWDLINKDQLMWMTYEGTFADGTSYIEDTYTANEVTADGVVKGISPATPVDQLRRLKDGSHLTIRFWVSFAQIPDKDTALLFGTADYIVQALAATLPAPSFANKPGAAITVYPLDYEKNAIVAVAYPAMTATQKIVLEWIYPDGTLATIAAQNGVAGGRVDFAISAPIIAASVGKVITLRYKVTSGTRVTPSDAQQLTVQAVRATDLPQAVINGVVDKGTLDLTTFNGDGFLALSPWRLSAAGQKVWITARAEGVVQSTVLGAYPISGVEATSGLKNVAVSRAWLQGVRNGSSIVIECRVTFDGSDDVSTSVVFPVTTYTVKQRTGVIANVAVGQSPEFAVLSKAGDKAFVSNHHGNSISVIDVNARKVIDTIPGINSPFKMVLSPDGSRLYVANFFGRTVTVINPATHGVLMRFDVKGVDVVQGVELNGDGSRLFVSTNVPSLIVVLDAISGSELRRIPTTPNPIAMALNPEKTQIYFTAEQQVTAVNANGLSGVVAKVTGFSRPQDLVFNPNNIPSARIYVADNDFVRIINPVNNALIKSLGGFHYAWGVKMHPTARQCYVGSVGPGGTTSYRDSLFVIDTVTETVINRFTGFDNLADITFTSDGSLALLVNQATGIVSFFSI</sequence>
<reference evidence="3 4" key="1">
    <citation type="submission" date="2017-09" db="EMBL/GenBank/DDBJ databases">
        <authorList>
            <person name="Varghese N."/>
            <person name="Submissions S."/>
        </authorList>
    </citation>
    <scope>NUCLEOTIDE SEQUENCE [LARGE SCALE GENOMIC DNA]</scope>
    <source>
        <strain evidence="4">ATCC 13525 / DSM 50090 / JCM 5963 / NBRC 14160 / NCIMB 9046 / NCTC 10038 / VKM B-894</strain>
    </source>
</reference>
<feature type="domain" description="YNCE-like beta-propeller" evidence="2">
    <location>
        <begin position="1089"/>
        <end position="1168"/>
    </location>
</feature>
<gene>
    <name evidence="3" type="ORF">SAMN04488487_5927</name>
</gene>
<dbReference type="InterPro" id="IPR011964">
    <property type="entry name" value="YVTN_b-propeller_repeat"/>
</dbReference>
<keyword evidence="1" id="KW-0732">Signal</keyword>
<dbReference type="Pfam" id="PF21783">
    <property type="entry name" value="YNCE"/>
    <property type="match status" value="1"/>
</dbReference>
<evidence type="ECO:0000259" key="2">
    <source>
        <dbReference type="Pfam" id="PF21783"/>
    </source>
</evidence>
<dbReference type="Proteomes" id="UP000218682">
    <property type="component" value="Chromosome I"/>
</dbReference>
<dbReference type="InterPro" id="IPR048433">
    <property type="entry name" value="YNCE-like_beta-prop"/>
</dbReference>